<organism evidence="1 2">
    <name type="scientific">Gordoniibacillus kamchatkensis</name>
    <dbReference type="NCBI Taxonomy" id="1590651"/>
    <lineage>
        <taxon>Bacteria</taxon>
        <taxon>Bacillati</taxon>
        <taxon>Bacillota</taxon>
        <taxon>Bacilli</taxon>
        <taxon>Bacillales</taxon>
        <taxon>Paenibacillaceae</taxon>
        <taxon>Gordoniibacillus</taxon>
    </lineage>
</organism>
<sequence length="80" mass="8533">MAKVAVENSLSNVREALQNNGFEVVDMNNAAGCACCVVSGQDENMMGIADTYTQASVINCEGMTADEVVRQVNRCVENAQ</sequence>
<dbReference type="Proteomes" id="UP000031967">
    <property type="component" value="Unassembled WGS sequence"/>
</dbReference>
<name>A0ABR5A4P5_9BACL</name>
<evidence type="ECO:0000313" key="1">
    <source>
        <dbReference type="EMBL" id="KIL35613.1"/>
    </source>
</evidence>
<gene>
    <name evidence="1" type="ORF">SD70_32095</name>
</gene>
<keyword evidence="2" id="KW-1185">Reference proteome</keyword>
<dbReference type="EMBL" id="JXAK01000122">
    <property type="protein sequence ID" value="KIL35613.1"/>
    <property type="molecule type" value="Genomic_DNA"/>
</dbReference>
<reference evidence="1 2" key="1">
    <citation type="submission" date="2014-12" db="EMBL/GenBank/DDBJ databases">
        <title>Draft genome sequence of Paenibacillus kamchatkensis strain B-2647.</title>
        <authorList>
            <person name="Karlyshev A.V."/>
            <person name="Kudryashova E.B."/>
        </authorList>
    </citation>
    <scope>NUCLEOTIDE SEQUENCE [LARGE SCALE GENOMIC DNA]</scope>
    <source>
        <strain evidence="1 2">VKM B-2647</strain>
    </source>
</reference>
<proteinExistence type="predicted"/>
<dbReference type="InterPro" id="IPR005370">
    <property type="entry name" value="UPF0180"/>
</dbReference>
<protein>
    <submittedName>
        <fullName evidence="1">Uncharacterized protein</fullName>
    </submittedName>
</protein>
<comment type="caution">
    <text evidence="1">The sequence shown here is derived from an EMBL/GenBank/DDBJ whole genome shotgun (WGS) entry which is preliminary data.</text>
</comment>
<dbReference type="Pfam" id="PF03698">
    <property type="entry name" value="UPF0180"/>
    <property type="match status" value="1"/>
</dbReference>
<dbReference type="RefSeq" id="WP_041052717.1">
    <property type="nucleotide sequence ID" value="NZ_JXAK01000122.1"/>
</dbReference>
<evidence type="ECO:0000313" key="2">
    <source>
        <dbReference type="Proteomes" id="UP000031967"/>
    </source>
</evidence>
<accession>A0ABR5A4P5</accession>